<organism evidence="1 2">
    <name type="scientific">Mucilaginibacter ginsenosidivorans</name>
    <dbReference type="NCBI Taxonomy" id="398053"/>
    <lineage>
        <taxon>Bacteria</taxon>
        <taxon>Pseudomonadati</taxon>
        <taxon>Bacteroidota</taxon>
        <taxon>Sphingobacteriia</taxon>
        <taxon>Sphingobacteriales</taxon>
        <taxon>Sphingobacteriaceae</taxon>
        <taxon>Mucilaginibacter</taxon>
    </lineage>
</organism>
<reference evidence="1 2" key="1">
    <citation type="journal article" date="2017" name="Curr. Microbiol.">
        <title>Mucilaginibacter ginsenosidivorans sp. nov., Isolated from Soil of Ginseng Field.</title>
        <authorList>
            <person name="Kim M.M."/>
            <person name="Siddiqi M.Z."/>
            <person name="Im W.T."/>
        </authorList>
    </citation>
    <scope>NUCLEOTIDE SEQUENCE [LARGE SCALE GENOMIC DNA]</scope>
    <source>
        <strain evidence="1 2">Gsoil 3017</strain>
    </source>
</reference>
<accession>A0A5B8UWB2</accession>
<dbReference type="Proteomes" id="UP000321479">
    <property type="component" value="Chromosome"/>
</dbReference>
<name>A0A5B8UWB2_9SPHI</name>
<keyword evidence="2" id="KW-1185">Reference proteome</keyword>
<gene>
    <name evidence="1" type="ORF">FRZ54_08530</name>
</gene>
<protein>
    <recommendedName>
        <fullName evidence="3">DUF1579 domain-containing protein</fullName>
    </recommendedName>
</protein>
<dbReference type="RefSeq" id="WP_147031208.1">
    <property type="nucleotide sequence ID" value="NZ_CP042436.1"/>
</dbReference>
<dbReference type="AlphaFoldDB" id="A0A5B8UWB2"/>
<dbReference type="OrthoDB" id="675075at2"/>
<evidence type="ECO:0000313" key="2">
    <source>
        <dbReference type="Proteomes" id="UP000321479"/>
    </source>
</evidence>
<proteinExistence type="predicted"/>
<dbReference type="EMBL" id="CP042436">
    <property type="protein sequence ID" value="QEC62631.1"/>
    <property type="molecule type" value="Genomic_DNA"/>
</dbReference>
<sequence>MAKYFAGSWAGTGEFANGKKVEADVSFYISTDSTSLINIYADKAPNRYKATSAWVTGRDGKTVSHIINNFTGLNDFTSDGWENGKIILANASAHQGRGTLYQQFVFEKIDNDHFRVTYYYGFDIAKLKEGDHVIFSRLKPE</sequence>
<evidence type="ECO:0000313" key="1">
    <source>
        <dbReference type="EMBL" id="QEC62631.1"/>
    </source>
</evidence>
<evidence type="ECO:0008006" key="3">
    <source>
        <dbReference type="Google" id="ProtNLM"/>
    </source>
</evidence>
<dbReference type="KEGG" id="mgin:FRZ54_08530"/>